<name>A0AAW2ZF29_9EUKA</name>
<evidence type="ECO:0000313" key="1">
    <source>
        <dbReference type="EMBL" id="KAL0488060.1"/>
    </source>
</evidence>
<organism evidence="1 2">
    <name type="scientific">Acrasis kona</name>
    <dbReference type="NCBI Taxonomy" id="1008807"/>
    <lineage>
        <taxon>Eukaryota</taxon>
        <taxon>Discoba</taxon>
        <taxon>Heterolobosea</taxon>
        <taxon>Tetramitia</taxon>
        <taxon>Eutetramitia</taxon>
        <taxon>Acrasidae</taxon>
        <taxon>Acrasis</taxon>
    </lineage>
</organism>
<gene>
    <name evidence="1" type="ORF">AKO1_015271</name>
</gene>
<accession>A0AAW2ZF29</accession>
<comment type="caution">
    <text evidence="1">The sequence shown here is derived from an EMBL/GenBank/DDBJ whole genome shotgun (WGS) entry which is preliminary data.</text>
</comment>
<sequence length="277" mass="31235">MSIGIVHHSNYTSIELTPSTSNQVIRYGDHISLRNKMNDYPLCMLHHGRDAQQEQQHDKVASTLTIESRLKPLYSEVRFKELVQLRDYLGQLVGVLDCKNELQDTFYMVHSTRTHDNSIVTKCGESICLRTRMGQFICTQNNVIDLCEEIQDACTFLLTCEDEDEPSRDNHQSEMILSYGTSSNNNKLPTIISPFTTKMQCKKCNGEGAFSQWGPCEASDPNKKHTCPVCAGRKVTIKRTMCSACSGLGGMLFGGTCEFYDPQKISVCTVCFGRCYY</sequence>
<dbReference type="AlphaFoldDB" id="A0AAW2ZF29"/>
<reference evidence="1 2" key="1">
    <citation type="submission" date="2024-03" db="EMBL/GenBank/DDBJ databases">
        <title>The Acrasis kona genome and developmental transcriptomes reveal deep origins of eukaryotic multicellular pathways.</title>
        <authorList>
            <person name="Sheikh S."/>
            <person name="Fu C.-J."/>
            <person name="Brown M.W."/>
            <person name="Baldauf S.L."/>
        </authorList>
    </citation>
    <scope>NUCLEOTIDE SEQUENCE [LARGE SCALE GENOMIC DNA]</scope>
    <source>
        <strain evidence="1 2">ATCC MYA-3509</strain>
    </source>
</reference>
<keyword evidence="2" id="KW-1185">Reference proteome</keyword>
<dbReference type="EMBL" id="JAOPGA020001398">
    <property type="protein sequence ID" value="KAL0488060.1"/>
    <property type="molecule type" value="Genomic_DNA"/>
</dbReference>
<evidence type="ECO:0000313" key="2">
    <source>
        <dbReference type="Proteomes" id="UP001431209"/>
    </source>
</evidence>
<protein>
    <submittedName>
        <fullName evidence="1">Uncharacterized protein</fullName>
    </submittedName>
</protein>
<dbReference type="Proteomes" id="UP001431209">
    <property type="component" value="Unassembled WGS sequence"/>
</dbReference>
<proteinExistence type="predicted"/>